<dbReference type="PANTHER" id="PTHR43817">
    <property type="entry name" value="GLYCOSYL HYDROLASE"/>
    <property type="match status" value="1"/>
</dbReference>
<keyword evidence="2 8" id="KW-0732">Signal</keyword>
<feature type="chain" id="PRO_5016022858" evidence="8">
    <location>
        <begin position="21"/>
        <end position="468"/>
    </location>
</feature>
<evidence type="ECO:0000256" key="4">
    <source>
        <dbReference type="ARBA" id="ARBA00023295"/>
    </source>
</evidence>
<evidence type="ECO:0000313" key="11">
    <source>
        <dbReference type="Proteomes" id="UP000214746"/>
    </source>
</evidence>
<evidence type="ECO:0000256" key="6">
    <source>
        <dbReference type="PIRSR" id="PIRSR606710-2"/>
    </source>
</evidence>
<dbReference type="InterPro" id="IPR006710">
    <property type="entry name" value="Glyco_hydro_43"/>
</dbReference>
<dbReference type="GO" id="GO:0005975">
    <property type="term" value="P:carbohydrate metabolic process"/>
    <property type="evidence" value="ECO:0007669"/>
    <property type="project" value="InterPro"/>
</dbReference>
<feature type="active site" description="Proton donor" evidence="5">
    <location>
        <position position="215"/>
    </location>
</feature>
<dbReference type="Pfam" id="PF04616">
    <property type="entry name" value="Glyco_hydro_43"/>
    <property type="match status" value="1"/>
</dbReference>
<comment type="caution">
    <text evidence="10">The sequence shown here is derived from an EMBL/GenBank/DDBJ whole genome shotgun (WGS) entry which is preliminary data.</text>
</comment>
<accession>A0A2W1NET0</accession>
<feature type="active site" description="Proton acceptor" evidence="5">
    <location>
        <position position="41"/>
    </location>
</feature>
<evidence type="ECO:0000256" key="5">
    <source>
        <dbReference type="PIRSR" id="PIRSR606710-1"/>
    </source>
</evidence>
<organism evidence="10 11">
    <name type="scientific">Paenibacillus xerothermodurans</name>
    <dbReference type="NCBI Taxonomy" id="1977292"/>
    <lineage>
        <taxon>Bacteria</taxon>
        <taxon>Bacillati</taxon>
        <taxon>Bacillota</taxon>
        <taxon>Bacilli</taxon>
        <taxon>Bacillales</taxon>
        <taxon>Paenibacillaceae</taxon>
        <taxon>Paenibacillus</taxon>
    </lineage>
</organism>
<dbReference type="SUPFAM" id="SSF75005">
    <property type="entry name" value="Arabinanase/levansucrase/invertase"/>
    <property type="match status" value="1"/>
</dbReference>
<dbReference type="RefSeq" id="WP_089199314.1">
    <property type="nucleotide sequence ID" value="NZ_NHRJ02000002.1"/>
</dbReference>
<dbReference type="PANTHER" id="PTHR43817:SF1">
    <property type="entry name" value="HYDROLASE, FAMILY 43, PUTATIVE (AFU_ORTHOLOGUE AFUA_3G01660)-RELATED"/>
    <property type="match status" value="1"/>
</dbReference>
<evidence type="ECO:0000256" key="7">
    <source>
        <dbReference type="RuleBase" id="RU361187"/>
    </source>
</evidence>
<evidence type="ECO:0000256" key="2">
    <source>
        <dbReference type="ARBA" id="ARBA00022729"/>
    </source>
</evidence>
<dbReference type="PROSITE" id="PS51175">
    <property type="entry name" value="CBM6"/>
    <property type="match status" value="1"/>
</dbReference>
<keyword evidence="3 7" id="KW-0378">Hydrolase</keyword>
<dbReference type="EMBL" id="NHRJ02000002">
    <property type="protein sequence ID" value="PZE22170.1"/>
    <property type="molecule type" value="Genomic_DNA"/>
</dbReference>
<comment type="similarity">
    <text evidence="1 7">Belongs to the glycosyl hydrolase 43 family.</text>
</comment>
<dbReference type="InterPro" id="IPR005084">
    <property type="entry name" value="CBM6"/>
</dbReference>
<dbReference type="InterPro" id="IPR008979">
    <property type="entry name" value="Galactose-bd-like_sf"/>
</dbReference>
<dbReference type="OrthoDB" id="177947at2"/>
<evidence type="ECO:0000256" key="3">
    <source>
        <dbReference type="ARBA" id="ARBA00022801"/>
    </source>
</evidence>
<protein>
    <submittedName>
        <fullName evidence="10">Alpha-N-arabinofuranosidase</fullName>
    </submittedName>
</protein>
<dbReference type="GO" id="GO:0030246">
    <property type="term" value="F:carbohydrate binding"/>
    <property type="evidence" value="ECO:0007669"/>
    <property type="project" value="InterPro"/>
</dbReference>
<evidence type="ECO:0000256" key="8">
    <source>
        <dbReference type="SAM" id="SignalP"/>
    </source>
</evidence>
<dbReference type="Proteomes" id="UP000214746">
    <property type="component" value="Unassembled WGS sequence"/>
</dbReference>
<dbReference type="AlphaFoldDB" id="A0A2W1NET0"/>
<sequence length="468" mass="52164">MLMSVLCVVMTMMLAPQVNADKPGLKPVRNFYNVLMQDGADPWMYKHNNGWYYFTKTTGGDVTIWRSRTISGLDAGDSKTVWTPPSEGMYSKNIWAPELHFLDGKWYIYFAADDGRNENHRMYVLENASEDPFEGQWTFKGNISDSTERWAIDGTVLEVGKQRYFLWSGWEGTTNVKQNIYIAKMSNPWTISSERSMIATPTYAWETNTSPQVNEGPQVIIRNGTISLVYSASGSWTDTYCLGLITADITDDLTDSASWTKRDKPIFATANGVHGPGHHSFTKSKDGEEDWIIYHTARWQGAGWTRNIRAQQFTWNTDDTPHLGAPVNPNAPIPLPSGEKPHYRYEAEAAALVNGPQTAAEVSASGGKKVGYIDHADSYVEFQVYAQHAGDYIVGARTGNGTTGRPWAIHTLSVNGGAGSNFYTAYSGWNNWGLSTAKVHLNKGVNTIRITHKEHFAEIDSIDLFPAK</sequence>
<gene>
    <name evidence="10" type="ORF">CBW46_003970</name>
</gene>
<evidence type="ECO:0000313" key="10">
    <source>
        <dbReference type="EMBL" id="PZE22170.1"/>
    </source>
</evidence>
<dbReference type="CDD" id="cd18820">
    <property type="entry name" value="GH43_LbAraf43-like"/>
    <property type="match status" value="1"/>
</dbReference>
<evidence type="ECO:0000256" key="1">
    <source>
        <dbReference type="ARBA" id="ARBA00009865"/>
    </source>
</evidence>
<dbReference type="Gene3D" id="2.115.10.20">
    <property type="entry name" value="Glycosyl hydrolase domain, family 43"/>
    <property type="match status" value="1"/>
</dbReference>
<name>A0A2W1NET0_PAEXE</name>
<evidence type="ECO:0000259" key="9">
    <source>
        <dbReference type="PROSITE" id="PS51175"/>
    </source>
</evidence>
<dbReference type="CDD" id="cd04081">
    <property type="entry name" value="CBM35_galactosidase-like"/>
    <property type="match status" value="1"/>
</dbReference>
<dbReference type="Pfam" id="PF03422">
    <property type="entry name" value="CBM_6"/>
    <property type="match status" value="1"/>
</dbReference>
<feature type="domain" description="CBM6" evidence="9">
    <location>
        <begin position="343"/>
        <end position="465"/>
    </location>
</feature>
<feature type="site" description="Important for catalytic activity, responsible for pKa modulation of the active site Glu and correct orientation of both the proton donor and substrate" evidence="6">
    <location>
        <position position="153"/>
    </location>
</feature>
<keyword evidence="4 7" id="KW-0326">Glycosidase</keyword>
<dbReference type="Gene3D" id="2.60.120.260">
    <property type="entry name" value="Galactose-binding domain-like"/>
    <property type="match status" value="1"/>
</dbReference>
<dbReference type="SUPFAM" id="SSF49785">
    <property type="entry name" value="Galactose-binding domain-like"/>
    <property type="match status" value="1"/>
</dbReference>
<proteinExistence type="inferred from homology"/>
<dbReference type="InterPro" id="IPR023296">
    <property type="entry name" value="Glyco_hydro_beta-prop_sf"/>
</dbReference>
<feature type="signal peptide" evidence="8">
    <location>
        <begin position="1"/>
        <end position="20"/>
    </location>
</feature>
<dbReference type="GO" id="GO:0004553">
    <property type="term" value="F:hydrolase activity, hydrolyzing O-glycosyl compounds"/>
    <property type="evidence" value="ECO:0007669"/>
    <property type="project" value="InterPro"/>
</dbReference>
<keyword evidence="11" id="KW-1185">Reference proteome</keyword>
<reference evidence="10" key="1">
    <citation type="submission" date="2018-06" db="EMBL/GenBank/DDBJ databases">
        <title>Paenibacillus xerothermodurans sp. nov. an extremely dry heat resistant spore forming bacterium isolated from the soil of Cape Canaveral, Florida.</title>
        <authorList>
            <person name="Seuylemezian A."/>
            <person name="Kaur N."/>
            <person name="Patil P."/>
            <person name="Patil P."/>
            <person name="Mayilraj S."/>
            <person name="Vaishampayan P."/>
        </authorList>
    </citation>
    <scope>NUCLEOTIDE SEQUENCE [LARGE SCALE GENOMIC DNA]</scope>
    <source>
        <strain evidence="10">ATCC 27380</strain>
    </source>
</reference>